<dbReference type="AlphaFoldDB" id="A0A4R7RJ35"/>
<proteinExistence type="predicted"/>
<evidence type="ECO:0000313" key="1">
    <source>
        <dbReference type="EMBL" id="TDU62102.1"/>
    </source>
</evidence>
<keyword evidence="2" id="KW-1185">Reference proteome</keyword>
<sequence length="329" mass="37287">MSRVLLHEHVGHHGMESLLKGNAMQERRFNQLITQIPEAELMSIAGQDGYRGLQSKPRELALEWLARELERRPDILQRQGPAQELWRLMREIVADWQARMGLRSNAGRSLDAQVGDLLERARDQAAKKGTFLPNASHPDVGPRFAYSIPVRQDKPTSWAAVKPGHRWMSAKGLIPKLNDSRPPFVIVKRGTFEEKVSKVARWLGYMPKIKDPWGGSISLSNPQTKGGFPTELENRAAHLLGENLDERVEKRTERPSKVEWIGAVQGTIEGAQVRVRQGSETLYFRSYAEGVHMVIVEEGIVKDQYGIVSQYAPDMNKRNFKDAVVEKVR</sequence>
<reference evidence="1 2" key="1">
    <citation type="submission" date="2019-03" db="EMBL/GenBank/DDBJ databases">
        <title>Genomic Encyclopedia of Archaeal and Bacterial Type Strains, Phase II (KMG-II): from individual species to whole genera.</title>
        <authorList>
            <person name="Goeker M."/>
        </authorList>
    </citation>
    <scope>NUCLEOTIDE SEQUENCE [LARGE SCALE GENOMIC DNA]</scope>
    <source>
        <strain evidence="1 2">ATCC 25309</strain>
    </source>
</reference>
<gene>
    <name evidence="1" type="ORF">EI77_04740</name>
</gene>
<dbReference type="EMBL" id="SOCA01000024">
    <property type="protein sequence ID" value="TDU62102.1"/>
    <property type="molecule type" value="Genomic_DNA"/>
</dbReference>
<accession>A0A4R7RJ35</accession>
<protein>
    <submittedName>
        <fullName evidence="1">Uncharacterized protein</fullName>
    </submittedName>
</protein>
<dbReference type="RefSeq" id="WP_133797669.1">
    <property type="nucleotide sequence ID" value="NZ_SOCA01000024.1"/>
</dbReference>
<organism evidence="1 2">
    <name type="scientific">Prosthecobacter fusiformis</name>
    <dbReference type="NCBI Taxonomy" id="48464"/>
    <lineage>
        <taxon>Bacteria</taxon>
        <taxon>Pseudomonadati</taxon>
        <taxon>Verrucomicrobiota</taxon>
        <taxon>Verrucomicrobiia</taxon>
        <taxon>Verrucomicrobiales</taxon>
        <taxon>Verrucomicrobiaceae</taxon>
        <taxon>Prosthecobacter</taxon>
    </lineage>
</organism>
<name>A0A4R7RJ35_9BACT</name>
<comment type="caution">
    <text evidence="1">The sequence shown here is derived from an EMBL/GenBank/DDBJ whole genome shotgun (WGS) entry which is preliminary data.</text>
</comment>
<dbReference type="Proteomes" id="UP000295662">
    <property type="component" value="Unassembled WGS sequence"/>
</dbReference>
<dbReference type="OrthoDB" id="9879664at2"/>
<evidence type="ECO:0000313" key="2">
    <source>
        <dbReference type="Proteomes" id="UP000295662"/>
    </source>
</evidence>